<evidence type="ECO:0000256" key="2">
    <source>
        <dbReference type="SAM" id="SignalP"/>
    </source>
</evidence>
<feature type="region of interest" description="Disordered" evidence="1">
    <location>
        <begin position="260"/>
        <end position="304"/>
    </location>
</feature>
<feature type="non-terminal residue" evidence="3">
    <location>
        <position position="304"/>
    </location>
</feature>
<keyword evidence="3" id="KW-0378">Hydrolase</keyword>
<keyword evidence="3" id="KW-0326">Glycosidase</keyword>
<dbReference type="GO" id="GO:0008843">
    <property type="term" value="F:endochitinase activity"/>
    <property type="evidence" value="ECO:0007669"/>
    <property type="project" value="UniProtKB-EC"/>
</dbReference>
<dbReference type="Proteomes" id="UP001642502">
    <property type="component" value="Unassembled WGS sequence"/>
</dbReference>
<sequence>MHSTVLNLVLALVAARTALAIGVSVTPHDSYSSSVGVLGCYIETNRVAYWPGSVDCTNICVKLTNGDRSVNLLRIDQSGGAYDISYDAWSYLQTGETAASNPTSGGGVNMEYEEVEASECASLIYTAGSKLPLSAANSMDYLTSCLASDSWVGNNHILYNIADPLCSLGYDETCTLDLSVSNQPTCPHTLGSQNTLTSVHVYNVKYPTGKCVDASTGDEVSVAVAYANNDVSASAQEAPAAAASASPSSQVADATTLVTAASPSTSSTLVPAAPTTTSTSSSKTQPIMPGVFFATSQSSGNGQQ</sequence>
<protein>
    <submittedName>
        <fullName evidence="3">Oligomeric mucus gel-forming</fullName>
        <ecNumber evidence="3">3.2.1.14</ecNumber>
    </submittedName>
</protein>
<dbReference type="PANTHER" id="PTHR38850:SF2">
    <property type="entry name" value="CERATO-PLATANIN"/>
    <property type="match status" value="1"/>
</dbReference>
<feature type="chain" id="PRO_5046334449" evidence="2">
    <location>
        <begin position="21"/>
        <end position="304"/>
    </location>
</feature>
<keyword evidence="2" id="KW-0732">Signal</keyword>
<accession>A0ABP0E4I6</accession>
<comment type="caution">
    <text evidence="3">The sequence shown here is derived from an EMBL/GenBank/DDBJ whole genome shotgun (WGS) entry which is preliminary data.</text>
</comment>
<feature type="signal peptide" evidence="2">
    <location>
        <begin position="1"/>
        <end position="20"/>
    </location>
</feature>
<dbReference type="EMBL" id="CAWUON010000203">
    <property type="protein sequence ID" value="CAK7275332.1"/>
    <property type="molecule type" value="Genomic_DNA"/>
</dbReference>
<gene>
    <name evidence="3" type="primary">MUC6</name>
    <name evidence="3" type="ORF">SEPCBS119000_006639</name>
</gene>
<organism evidence="3 4">
    <name type="scientific">Sporothrix epigloea</name>
    <dbReference type="NCBI Taxonomy" id="1892477"/>
    <lineage>
        <taxon>Eukaryota</taxon>
        <taxon>Fungi</taxon>
        <taxon>Dikarya</taxon>
        <taxon>Ascomycota</taxon>
        <taxon>Pezizomycotina</taxon>
        <taxon>Sordariomycetes</taxon>
        <taxon>Sordariomycetidae</taxon>
        <taxon>Ophiostomatales</taxon>
        <taxon>Ophiostomataceae</taxon>
        <taxon>Sporothrix</taxon>
    </lineage>
</organism>
<dbReference type="EC" id="3.2.1.14" evidence="3"/>
<dbReference type="PANTHER" id="PTHR38850">
    <property type="entry name" value="CERATO-PLATANIN"/>
    <property type="match status" value="1"/>
</dbReference>
<evidence type="ECO:0000313" key="4">
    <source>
        <dbReference type="Proteomes" id="UP001642502"/>
    </source>
</evidence>
<evidence type="ECO:0000256" key="1">
    <source>
        <dbReference type="SAM" id="MobiDB-lite"/>
    </source>
</evidence>
<keyword evidence="4" id="KW-1185">Reference proteome</keyword>
<reference evidence="3 4" key="1">
    <citation type="submission" date="2024-01" db="EMBL/GenBank/DDBJ databases">
        <authorList>
            <person name="Allen C."/>
            <person name="Tagirdzhanova G."/>
        </authorList>
    </citation>
    <scope>NUCLEOTIDE SEQUENCE [LARGE SCALE GENOMIC DNA]</scope>
    <source>
        <strain evidence="3 4">CBS 119000</strain>
    </source>
</reference>
<name>A0ABP0E4I6_9PEZI</name>
<proteinExistence type="predicted"/>
<dbReference type="InterPro" id="IPR036908">
    <property type="entry name" value="RlpA-like_sf"/>
</dbReference>
<feature type="compositionally biased region" description="Polar residues" evidence="1">
    <location>
        <begin position="294"/>
        <end position="304"/>
    </location>
</feature>
<dbReference type="Gene3D" id="2.40.40.10">
    <property type="entry name" value="RlpA-like domain"/>
    <property type="match status" value="1"/>
</dbReference>
<feature type="compositionally biased region" description="Low complexity" evidence="1">
    <location>
        <begin position="260"/>
        <end position="282"/>
    </location>
</feature>
<evidence type="ECO:0000313" key="3">
    <source>
        <dbReference type="EMBL" id="CAK7275332.1"/>
    </source>
</evidence>